<protein>
    <submittedName>
        <fullName evidence="1">Uncharacterized protein</fullName>
    </submittedName>
</protein>
<evidence type="ECO:0000313" key="2">
    <source>
        <dbReference type="Proteomes" id="UP000663868"/>
    </source>
</evidence>
<dbReference type="AlphaFoldDB" id="A0A820QG90"/>
<evidence type="ECO:0000313" key="1">
    <source>
        <dbReference type="EMBL" id="CAF4422329.1"/>
    </source>
</evidence>
<sequence length="134" mass="15503">NKSVSPHNFSIDIGFNNEDNNTIRSVNVFNQQVTIEYRSNNENKIDIYEQSVTLIEPGEDLIIYLSNEWVHIENKQRQQQKLTVHFNQTDMFLFNRNSSFSNLYIGLNRNINGKQTGIGLCLANLTFIECTADQ</sequence>
<feature type="non-terminal residue" evidence="1">
    <location>
        <position position="1"/>
    </location>
</feature>
<gene>
    <name evidence="1" type="ORF">KXQ929_LOCUS52268</name>
</gene>
<name>A0A820QG90_9BILA</name>
<dbReference type="Proteomes" id="UP000663868">
    <property type="component" value="Unassembled WGS sequence"/>
</dbReference>
<organism evidence="1 2">
    <name type="scientific">Adineta steineri</name>
    <dbReference type="NCBI Taxonomy" id="433720"/>
    <lineage>
        <taxon>Eukaryota</taxon>
        <taxon>Metazoa</taxon>
        <taxon>Spiralia</taxon>
        <taxon>Gnathifera</taxon>
        <taxon>Rotifera</taxon>
        <taxon>Eurotatoria</taxon>
        <taxon>Bdelloidea</taxon>
        <taxon>Adinetida</taxon>
        <taxon>Adinetidae</taxon>
        <taxon>Adineta</taxon>
    </lineage>
</organism>
<accession>A0A820QG90</accession>
<comment type="caution">
    <text evidence="1">The sequence shown here is derived from an EMBL/GenBank/DDBJ whole genome shotgun (WGS) entry which is preliminary data.</text>
</comment>
<dbReference type="EMBL" id="CAJOBB010027345">
    <property type="protein sequence ID" value="CAF4422329.1"/>
    <property type="molecule type" value="Genomic_DNA"/>
</dbReference>
<reference evidence="1" key="1">
    <citation type="submission" date="2021-02" db="EMBL/GenBank/DDBJ databases">
        <authorList>
            <person name="Nowell W R."/>
        </authorList>
    </citation>
    <scope>NUCLEOTIDE SEQUENCE</scope>
</reference>
<proteinExistence type="predicted"/>
<feature type="non-terminal residue" evidence="1">
    <location>
        <position position="134"/>
    </location>
</feature>